<organism evidence="1">
    <name type="scientific">marine metagenome</name>
    <dbReference type="NCBI Taxonomy" id="408172"/>
    <lineage>
        <taxon>unclassified sequences</taxon>
        <taxon>metagenomes</taxon>
        <taxon>ecological metagenomes</taxon>
    </lineage>
</organism>
<sequence>MTEYTEKVEKQRLKNAAEEWGNKIAYIHFNNGIEETKYNNGRIIQKNIKTGHVDHFHPVSVESLIDRFQRVMVDKK</sequence>
<dbReference type="AlphaFoldDB" id="A0A382F3I1"/>
<name>A0A382F3I1_9ZZZZ</name>
<proteinExistence type="predicted"/>
<evidence type="ECO:0000313" key="1">
    <source>
        <dbReference type="EMBL" id="SVB57558.1"/>
    </source>
</evidence>
<dbReference type="EMBL" id="UINC01047817">
    <property type="protein sequence ID" value="SVB57558.1"/>
    <property type="molecule type" value="Genomic_DNA"/>
</dbReference>
<gene>
    <name evidence="1" type="ORF">METZ01_LOCUS210412</name>
</gene>
<accession>A0A382F3I1</accession>
<protein>
    <submittedName>
        <fullName evidence="1">Uncharacterized protein</fullName>
    </submittedName>
</protein>
<reference evidence="1" key="1">
    <citation type="submission" date="2018-05" db="EMBL/GenBank/DDBJ databases">
        <authorList>
            <person name="Lanie J.A."/>
            <person name="Ng W.-L."/>
            <person name="Kazmierczak K.M."/>
            <person name="Andrzejewski T.M."/>
            <person name="Davidsen T.M."/>
            <person name="Wayne K.J."/>
            <person name="Tettelin H."/>
            <person name="Glass J.I."/>
            <person name="Rusch D."/>
            <person name="Podicherti R."/>
            <person name="Tsui H.-C.T."/>
            <person name="Winkler M.E."/>
        </authorList>
    </citation>
    <scope>NUCLEOTIDE SEQUENCE</scope>
</reference>